<evidence type="ECO:0000256" key="6">
    <source>
        <dbReference type="ARBA" id="ARBA00022840"/>
    </source>
</evidence>
<dbReference type="GO" id="GO:0005524">
    <property type="term" value="F:ATP binding"/>
    <property type="evidence" value="ECO:0007669"/>
    <property type="project" value="UniProtKB-KW"/>
</dbReference>
<organism evidence="9 10">
    <name type="scientific">Altererythrobacter xiamenensis</name>
    <dbReference type="NCBI Taxonomy" id="1316679"/>
    <lineage>
        <taxon>Bacteria</taxon>
        <taxon>Pseudomonadati</taxon>
        <taxon>Pseudomonadota</taxon>
        <taxon>Alphaproteobacteria</taxon>
        <taxon>Sphingomonadales</taxon>
        <taxon>Erythrobacteraceae</taxon>
        <taxon>Altererythrobacter</taxon>
    </lineage>
</organism>
<keyword evidence="6" id="KW-0067">ATP-binding</keyword>
<dbReference type="PANTHER" id="PTHR13779">
    <property type="entry name" value="WERNER HELICASE-INTERACTING PROTEIN 1 FAMILY MEMBER"/>
    <property type="match status" value="1"/>
</dbReference>
<dbReference type="SUPFAM" id="SSF48019">
    <property type="entry name" value="post-AAA+ oligomerization domain-like"/>
    <property type="match status" value="1"/>
</dbReference>
<dbReference type="InterPro" id="IPR032423">
    <property type="entry name" value="AAA_assoc_2"/>
</dbReference>
<dbReference type="Pfam" id="PF16193">
    <property type="entry name" value="AAA_assoc_2"/>
    <property type="match status" value="1"/>
</dbReference>
<dbReference type="InterPro" id="IPR008921">
    <property type="entry name" value="DNA_pol3_clamp-load_cplx_C"/>
</dbReference>
<dbReference type="Gene3D" id="3.40.50.300">
    <property type="entry name" value="P-loop containing nucleotide triphosphate hydrolases"/>
    <property type="match status" value="1"/>
</dbReference>
<accession>A0A1Y6ELL9</accession>
<keyword evidence="10" id="KW-1185">Reference proteome</keyword>
<dbReference type="PANTHER" id="PTHR13779:SF7">
    <property type="entry name" value="ATPASE WRNIP1"/>
    <property type="match status" value="1"/>
</dbReference>
<dbReference type="SUPFAM" id="SSF52540">
    <property type="entry name" value="P-loop containing nucleoside triphosphate hydrolases"/>
    <property type="match status" value="1"/>
</dbReference>
<name>A0A1Y6ELL9_9SPHN</name>
<feature type="domain" description="AAA+ ATPase" evidence="8">
    <location>
        <begin position="57"/>
        <end position="175"/>
    </location>
</feature>
<comment type="function">
    <text evidence="1">DNA-dependent ATPase that plays important roles in cellular responses to stalled DNA replication processes.</text>
</comment>
<dbReference type="InterPro" id="IPR027417">
    <property type="entry name" value="P-loop_NTPase"/>
</dbReference>
<dbReference type="Pfam" id="PF00004">
    <property type="entry name" value="AAA"/>
    <property type="match status" value="1"/>
</dbReference>
<feature type="compositionally biased region" description="Basic and acidic residues" evidence="7">
    <location>
        <begin position="13"/>
        <end position="25"/>
    </location>
</feature>
<dbReference type="GO" id="GO:0008047">
    <property type="term" value="F:enzyme activator activity"/>
    <property type="evidence" value="ECO:0007669"/>
    <property type="project" value="TreeGrafter"/>
</dbReference>
<gene>
    <name evidence="9" type="ORF">SAMN06297468_0556</name>
</gene>
<dbReference type="RefSeq" id="WP_086436482.1">
    <property type="nucleotide sequence ID" value="NZ_FXWG01000001.1"/>
</dbReference>
<evidence type="ECO:0000256" key="2">
    <source>
        <dbReference type="ARBA" id="ARBA00008959"/>
    </source>
</evidence>
<reference evidence="10" key="1">
    <citation type="submission" date="2017-04" db="EMBL/GenBank/DDBJ databases">
        <authorList>
            <person name="Varghese N."/>
            <person name="Submissions S."/>
        </authorList>
    </citation>
    <scope>NUCLEOTIDE SEQUENCE [LARGE SCALE GENOMIC DNA]</scope>
</reference>
<evidence type="ECO:0000256" key="5">
    <source>
        <dbReference type="ARBA" id="ARBA00022741"/>
    </source>
</evidence>
<dbReference type="GO" id="GO:0006261">
    <property type="term" value="P:DNA-templated DNA replication"/>
    <property type="evidence" value="ECO:0007669"/>
    <property type="project" value="TreeGrafter"/>
</dbReference>
<sequence length="438" mass="47966">MADLFQDDPPPPARDDAPRDDAPLADRLRPRTLGEVIGQEHITGAEGAIGRMVAAGRLSSMILWGPPGTGKTSIARLLADSVGMRFISVSAVFSGVADLKKAFAEADRMAEAGQRTLLFVDEIHRFNRAQQDGFLPFVERGTVTLVGATTENPSFELNAALLSRAQVLILERLDHQALSALLDKAETLEGPLPLDEDARAALIASADGDGRFLLNQAETLYNAKIEAPLDPAGLGKFLQRRVAVYDKDREGHYNLISALHKSLRGSDPQASLYYLARMLTAGEEPLYVLRRLVRFASEDIGLADPQALSQCLAAKDAYEFLGSPEGELAIVQACLYCATAPKSNAAYAAQKAAFRSARETGSLMPPQNILNAPTKLMKDIGYGAGYSYDHNAEEGFSGDNYWPAEMEPQTYYTPVERGFERKVKERIAYWDKLRRERS</sequence>
<dbReference type="FunFam" id="1.20.272.10:FF:000001">
    <property type="entry name" value="Putative AAA family ATPase"/>
    <property type="match status" value="1"/>
</dbReference>
<dbReference type="CDD" id="cd18139">
    <property type="entry name" value="HLD_clamp_RarA"/>
    <property type="match status" value="1"/>
</dbReference>
<dbReference type="GO" id="GO:0016887">
    <property type="term" value="F:ATP hydrolysis activity"/>
    <property type="evidence" value="ECO:0007669"/>
    <property type="project" value="InterPro"/>
</dbReference>
<keyword evidence="5" id="KW-0547">Nucleotide-binding</keyword>
<evidence type="ECO:0000313" key="10">
    <source>
        <dbReference type="Proteomes" id="UP000194420"/>
    </source>
</evidence>
<comment type="similarity">
    <text evidence="2">Belongs to the AAA ATPase family. RarA/MGS1/WRNIP1 subfamily.</text>
</comment>
<dbReference type="Pfam" id="PF12002">
    <property type="entry name" value="MgsA_C"/>
    <property type="match status" value="1"/>
</dbReference>
<evidence type="ECO:0000256" key="3">
    <source>
        <dbReference type="ARBA" id="ARBA00020776"/>
    </source>
</evidence>
<dbReference type="Proteomes" id="UP000194420">
    <property type="component" value="Unassembled WGS sequence"/>
</dbReference>
<feature type="region of interest" description="Disordered" evidence="7">
    <location>
        <begin position="1"/>
        <end position="25"/>
    </location>
</feature>
<evidence type="ECO:0000256" key="7">
    <source>
        <dbReference type="SAM" id="MobiDB-lite"/>
    </source>
</evidence>
<evidence type="ECO:0000256" key="1">
    <source>
        <dbReference type="ARBA" id="ARBA00002393"/>
    </source>
</evidence>
<dbReference type="SMART" id="SM00382">
    <property type="entry name" value="AAA"/>
    <property type="match status" value="1"/>
</dbReference>
<dbReference type="InterPro" id="IPR003959">
    <property type="entry name" value="ATPase_AAA_core"/>
</dbReference>
<dbReference type="GO" id="GO:0003677">
    <property type="term" value="F:DNA binding"/>
    <property type="evidence" value="ECO:0007669"/>
    <property type="project" value="InterPro"/>
</dbReference>
<protein>
    <recommendedName>
        <fullName evidence="3">Replication-associated recombination protein A</fullName>
    </recommendedName>
</protein>
<evidence type="ECO:0000256" key="4">
    <source>
        <dbReference type="ARBA" id="ARBA00022705"/>
    </source>
</evidence>
<evidence type="ECO:0000259" key="8">
    <source>
        <dbReference type="SMART" id="SM00382"/>
    </source>
</evidence>
<dbReference type="InterPro" id="IPR021886">
    <property type="entry name" value="MgsA_C"/>
</dbReference>
<dbReference type="Gene3D" id="1.20.272.10">
    <property type="match status" value="1"/>
</dbReference>
<dbReference type="OrthoDB" id="9778364at2"/>
<proteinExistence type="inferred from homology"/>
<dbReference type="AlphaFoldDB" id="A0A1Y6ELL9"/>
<dbReference type="GO" id="GO:0017116">
    <property type="term" value="F:single-stranded DNA helicase activity"/>
    <property type="evidence" value="ECO:0007669"/>
    <property type="project" value="TreeGrafter"/>
</dbReference>
<dbReference type="GO" id="GO:0000731">
    <property type="term" value="P:DNA synthesis involved in DNA repair"/>
    <property type="evidence" value="ECO:0007669"/>
    <property type="project" value="TreeGrafter"/>
</dbReference>
<evidence type="ECO:0000313" key="9">
    <source>
        <dbReference type="EMBL" id="SMQ61412.1"/>
    </source>
</evidence>
<dbReference type="InterPro" id="IPR003593">
    <property type="entry name" value="AAA+_ATPase"/>
</dbReference>
<dbReference type="Gene3D" id="1.10.3710.10">
    <property type="entry name" value="DNA polymerase III clamp loader subunits, C-terminal domain"/>
    <property type="match status" value="1"/>
</dbReference>
<dbReference type="CDD" id="cd00009">
    <property type="entry name" value="AAA"/>
    <property type="match status" value="1"/>
</dbReference>
<dbReference type="InterPro" id="IPR051314">
    <property type="entry name" value="AAA_ATPase_RarA/MGS1/WRNIP1"/>
</dbReference>
<keyword evidence="4" id="KW-0235">DNA replication</keyword>
<dbReference type="EMBL" id="FXWG01000001">
    <property type="protein sequence ID" value="SMQ61412.1"/>
    <property type="molecule type" value="Genomic_DNA"/>
</dbReference>
<dbReference type="FunFam" id="3.40.50.300:FF:000137">
    <property type="entry name" value="Replication-associated recombination protein A"/>
    <property type="match status" value="1"/>
</dbReference>